<reference evidence="2 3" key="1">
    <citation type="submission" date="2020-08" db="EMBL/GenBank/DDBJ databases">
        <title>Sequencing the genomes of 1000 actinobacteria strains.</title>
        <authorList>
            <person name="Klenk H.-P."/>
        </authorList>
    </citation>
    <scope>NUCLEOTIDE SEQUENCE [LARGE SCALE GENOMIC DNA]</scope>
    <source>
        <strain evidence="2 3">DSM 40084</strain>
    </source>
</reference>
<gene>
    <name evidence="2" type="ORF">HDA41_006621</name>
</gene>
<dbReference type="PROSITE" id="PS50921">
    <property type="entry name" value="ANTAR"/>
    <property type="match status" value="1"/>
</dbReference>
<dbReference type="EMBL" id="JACHNE010000001">
    <property type="protein sequence ID" value="MBB5798657.1"/>
    <property type="molecule type" value="Genomic_DNA"/>
</dbReference>
<dbReference type="InterPro" id="IPR036388">
    <property type="entry name" value="WH-like_DNA-bd_sf"/>
</dbReference>
<dbReference type="Proteomes" id="UP000590647">
    <property type="component" value="Unassembled WGS sequence"/>
</dbReference>
<dbReference type="InterPro" id="IPR024189">
    <property type="entry name" value="ANTAR_transcrpt_antiterm_reg"/>
</dbReference>
<dbReference type="AlphaFoldDB" id="A0A7W9LWM0"/>
<dbReference type="InterPro" id="IPR005561">
    <property type="entry name" value="ANTAR"/>
</dbReference>
<dbReference type="RefSeq" id="WP_230299550.1">
    <property type="nucleotide sequence ID" value="NZ_JACHNE010000001.1"/>
</dbReference>
<dbReference type="PIRSF" id="PIRSF010636">
    <property type="entry name" value="ANTAR_solo"/>
    <property type="match status" value="1"/>
</dbReference>
<proteinExistence type="predicted"/>
<sequence length="103" mass="11203">MGHTSAAGATEELLTLRKENRQLKEAMPASARIDQAMGVLVALGGITPDEAWDLLREVSMSTNTKLRTVAEALVDWPADGELPDHIREALDATLSQHHQHTPP</sequence>
<dbReference type="GO" id="GO:0003723">
    <property type="term" value="F:RNA binding"/>
    <property type="evidence" value="ECO:0007669"/>
    <property type="project" value="InterPro"/>
</dbReference>
<dbReference type="SUPFAM" id="SSF52172">
    <property type="entry name" value="CheY-like"/>
    <property type="match status" value="1"/>
</dbReference>
<protein>
    <submittedName>
        <fullName evidence="2">AmiR/NasT family two-component response regulator</fullName>
    </submittedName>
</protein>
<evidence type="ECO:0000313" key="2">
    <source>
        <dbReference type="EMBL" id="MBB5798657.1"/>
    </source>
</evidence>
<dbReference type="Gene3D" id="1.10.10.10">
    <property type="entry name" value="Winged helix-like DNA-binding domain superfamily/Winged helix DNA-binding domain"/>
    <property type="match status" value="1"/>
</dbReference>
<dbReference type="Pfam" id="PF03861">
    <property type="entry name" value="ANTAR"/>
    <property type="match status" value="1"/>
</dbReference>
<name>A0A7W9LWM0_9ACTN</name>
<comment type="caution">
    <text evidence="2">The sequence shown here is derived from an EMBL/GenBank/DDBJ whole genome shotgun (WGS) entry which is preliminary data.</text>
</comment>
<dbReference type="InterPro" id="IPR011006">
    <property type="entry name" value="CheY-like_superfamily"/>
</dbReference>
<organism evidence="2 3">
    <name type="scientific">Streptomyces caelestis</name>
    <dbReference type="NCBI Taxonomy" id="36816"/>
    <lineage>
        <taxon>Bacteria</taxon>
        <taxon>Bacillati</taxon>
        <taxon>Actinomycetota</taxon>
        <taxon>Actinomycetes</taxon>
        <taxon>Kitasatosporales</taxon>
        <taxon>Streptomycetaceae</taxon>
        <taxon>Streptomyces</taxon>
    </lineage>
</organism>
<feature type="domain" description="ANTAR" evidence="1">
    <location>
        <begin position="13"/>
        <end position="74"/>
    </location>
</feature>
<keyword evidence="3" id="KW-1185">Reference proteome</keyword>
<dbReference type="SMART" id="SM01012">
    <property type="entry name" value="ANTAR"/>
    <property type="match status" value="1"/>
</dbReference>
<evidence type="ECO:0000313" key="3">
    <source>
        <dbReference type="Proteomes" id="UP000590647"/>
    </source>
</evidence>
<accession>A0A7W9LWM0</accession>
<evidence type="ECO:0000259" key="1">
    <source>
        <dbReference type="PROSITE" id="PS50921"/>
    </source>
</evidence>